<accession>A0ABW4DI12</accession>
<dbReference type="PANTHER" id="PTHR45527">
    <property type="entry name" value="NONRIBOSOMAL PEPTIDE SYNTHETASE"/>
    <property type="match status" value="1"/>
</dbReference>
<protein>
    <submittedName>
        <fullName evidence="2">AMP-binding protein</fullName>
    </submittedName>
</protein>
<dbReference type="SUPFAM" id="SSF56801">
    <property type="entry name" value="Acetyl-CoA synthetase-like"/>
    <property type="match status" value="1"/>
</dbReference>
<comment type="caution">
    <text evidence="2">The sequence shown here is derived from an EMBL/GenBank/DDBJ whole genome shotgun (WGS) entry which is preliminary data.</text>
</comment>
<proteinExistence type="predicted"/>
<dbReference type="Gene3D" id="2.30.38.10">
    <property type="entry name" value="Luciferase, Domain 3"/>
    <property type="match status" value="1"/>
</dbReference>
<gene>
    <name evidence="2" type="ORF">ACFQ5D_24170</name>
</gene>
<organism evidence="2 3">
    <name type="scientific">Paenibacillus farraposensis</name>
    <dbReference type="NCBI Taxonomy" id="2807095"/>
    <lineage>
        <taxon>Bacteria</taxon>
        <taxon>Bacillati</taxon>
        <taxon>Bacillota</taxon>
        <taxon>Bacilli</taxon>
        <taxon>Bacillales</taxon>
        <taxon>Paenibacillaceae</taxon>
        <taxon>Paenibacillus</taxon>
    </lineage>
</organism>
<dbReference type="Pfam" id="PF00501">
    <property type="entry name" value="AMP-binding"/>
    <property type="match status" value="1"/>
</dbReference>
<evidence type="ECO:0000259" key="1">
    <source>
        <dbReference type="Pfam" id="PF00501"/>
    </source>
</evidence>
<dbReference type="Gene3D" id="3.40.50.980">
    <property type="match status" value="1"/>
</dbReference>
<keyword evidence="3" id="KW-1185">Reference proteome</keyword>
<evidence type="ECO:0000313" key="2">
    <source>
        <dbReference type="EMBL" id="MFD1464332.1"/>
    </source>
</evidence>
<reference evidence="3" key="1">
    <citation type="journal article" date="2019" name="Int. J. Syst. Evol. Microbiol.">
        <title>The Global Catalogue of Microorganisms (GCM) 10K type strain sequencing project: providing services to taxonomists for standard genome sequencing and annotation.</title>
        <authorList>
            <consortium name="The Broad Institute Genomics Platform"/>
            <consortium name="The Broad Institute Genome Sequencing Center for Infectious Disease"/>
            <person name="Wu L."/>
            <person name="Ma J."/>
        </authorList>
    </citation>
    <scope>NUCLEOTIDE SEQUENCE [LARGE SCALE GENOMIC DNA]</scope>
    <source>
        <strain evidence="3">CCM 9147</strain>
    </source>
</reference>
<name>A0ABW4DI12_9BACL</name>
<feature type="non-terminal residue" evidence="2">
    <location>
        <position position="1"/>
    </location>
</feature>
<sequence length="236" mass="26327">LQKTTFTFDVSVWELFWWSMVGSKVSLLPVGGEKDPEDIVDTIARDGVTTMHFVPAMLHAFLEYVEQQPREVMQAKLGTLRHVFASGEALPPQHVARFQRLVPSLAGAKLINLYGPTEATVDVSYFDCEPGEEYAVIPIGKPIQNIRLYIVKEGTERLQPIGVAGELCIGGVGVARGYLNRPELTAEKFVADPFAGGEAGYERMYRTGDLARWMPDGNIEYLGRIDHQVKIRGYRI</sequence>
<evidence type="ECO:0000313" key="3">
    <source>
        <dbReference type="Proteomes" id="UP001597340"/>
    </source>
</evidence>
<feature type="non-terminal residue" evidence="2">
    <location>
        <position position="236"/>
    </location>
</feature>
<feature type="domain" description="AMP-dependent synthetase/ligase" evidence="1">
    <location>
        <begin position="4"/>
        <end position="179"/>
    </location>
</feature>
<dbReference type="PANTHER" id="PTHR45527:SF14">
    <property type="entry name" value="PLIPASTATIN SYNTHASE SUBUNIT B"/>
    <property type="match status" value="1"/>
</dbReference>
<dbReference type="InterPro" id="IPR000873">
    <property type="entry name" value="AMP-dep_synth/lig_dom"/>
</dbReference>
<dbReference type="EMBL" id="JBHTNZ010000161">
    <property type="protein sequence ID" value="MFD1464332.1"/>
    <property type="molecule type" value="Genomic_DNA"/>
</dbReference>
<dbReference type="RefSeq" id="WP_377571183.1">
    <property type="nucleotide sequence ID" value="NZ_JBHTNZ010000161.1"/>
</dbReference>
<dbReference type="Proteomes" id="UP001597340">
    <property type="component" value="Unassembled WGS sequence"/>
</dbReference>